<comment type="subcellular location">
    <subcellularLocation>
        <location evidence="3">Mitochondrion inner membrane</location>
    </subcellularLocation>
</comment>
<keyword evidence="3" id="KW-0496">Mitochondrion</keyword>
<keyword evidence="3" id="KW-0999">Mitochondrion inner membrane</keyword>
<name>A0A7G3ZAK7_9SACH</name>
<dbReference type="KEGG" id="tgb:HG536_0A03610"/>
<gene>
    <name evidence="4" type="ORF">HG536_0A03610</name>
</gene>
<comment type="similarity">
    <text evidence="1 3">Belongs to the CMC family.</text>
</comment>
<dbReference type="PROSITE" id="PS51808">
    <property type="entry name" value="CHCH"/>
    <property type="match status" value="1"/>
</dbReference>
<evidence type="ECO:0000313" key="4">
    <source>
        <dbReference type="EMBL" id="QLL30543.1"/>
    </source>
</evidence>
<dbReference type="RefSeq" id="XP_037137218.1">
    <property type="nucleotide sequence ID" value="XM_037281323.1"/>
</dbReference>
<evidence type="ECO:0000256" key="2">
    <source>
        <dbReference type="ARBA" id="ARBA00023157"/>
    </source>
</evidence>
<keyword evidence="3" id="KW-0143">Chaperone</keyword>
<dbReference type="Pfam" id="PF08583">
    <property type="entry name" value="Cmc1"/>
    <property type="match status" value="1"/>
</dbReference>
<dbReference type="EMBL" id="CP059246">
    <property type="protein sequence ID" value="QLL30543.1"/>
    <property type="molecule type" value="Genomic_DNA"/>
</dbReference>
<keyword evidence="5" id="KW-1185">Reference proteome</keyword>
<evidence type="ECO:0000256" key="3">
    <source>
        <dbReference type="RuleBase" id="RU364104"/>
    </source>
</evidence>
<protein>
    <recommendedName>
        <fullName evidence="3">COX assembly mitochondrial protein</fullName>
    </recommendedName>
</protein>
<dbReference type="GeneID" id="59323640"/>
<evidence type="ECO:0000313" key="5">
    <source>
        <dbReference type="Proteomes" id="UP000515788"/>
    </source>
</evidence>
<dbReference type="GO" id="GO:0005743">
    <property type="term" value="C:mitochondrial inner membrane"/>
    <property type="evidence" value="ECO:0007669"/>
    <property type="project" value="UniProtKB-SubCell"/>
</dbReference>
<organism evidence="4 5">
    <name type="scientific">Torulaspora globosa</name>
    <dbReference type="NCBI Taxonomy" id="48254"/>
    <lineage>
        <taxon>Eukaryota</taxon>
        <taxon>Fungi</taxon>
        <taxon>Dikarya</taxon>
        <taxon>Ascomycota</taxon>
        <taxon>Saccharomycotina</taxon>
        <taxon>Saccharomycetes</taxon>
        <taxon>Saccharomycetales</taxon>
        <taxon>Saccharomycetaceae</taxon>
        <taxon>Torulaspora</taxon>
    </lineage>
</organism>
<accession>A0A7G3ZAK7</accession>
<dbReference type="InterPro" id="IPR013892">
    <property type="entry name" value="Cyt_c_biogenesis_Cmc1-like"/>
</dbReference>
<dbReference type="OrthoDB" id="6224010at2759"/>
<dbReference type="Proteomes" id="UP000515788">
    <property type="component" value="Chromosome 1"/>
</dbReference>
<dbReference type="AlphaFoldDB" id="A0A7G3ZAK7"/>
<proteinExistence type="inferred from homology"/>
<reference evidence="4 5" key="1">
    <citation type="submission" date="2020-06" db="EMBL/GenBank/DDBJ databases">
        <title>The yeast mating-type switching endonuclease HO is a domesticated member of an unorthodox homing genetic element family.</title>
        <authorList>
            <person name="Coughlan A.Y."/>
            <person name="Lombardi L."/>
            <person name="Braun-Galleani S."/>
            <person name="Martos A.R."/>
            <person name="Galeote V."/>
            <person name="Bigey F."/>
            <person name="Dequin S."/>
            <person name="Byrne K.P."/>
            <person name="Wolfe K.H."/>
        </authorList>
    </citation>
    <scope>NUCLEOTIDE SEQUENCE [LARGE SCALE GENOMIC DNA]</scope>
    <source>
        <strain evidence="4 5">CBS764</strain>
    </source>
</reference>
<sequence>MSEGQQPAKRGARLPIWVLSPREEKEARQNLKKFAYNECDEYVQAMANCAKANGIKVFPACDAQRDKMVECMLFYQVDAKYLDEQRDLIIQRKIAALEEQVRKNRDK</sequence>
<evidence type="ECO:0000256" key="1">
    <source>
        <dbReference type="ARBA" id="ARBA00007347"/>
    </source>
</evidence>
<keyword evidence="3" id="KW-0472">Membrane</keyword>
<keyword evidence="2" id="KW-1015">Disulfide bond</keyword>
<comment type="function">
    <text evidence="3">Required for mitochondrial cytochrome c oxidase (COX) assembly and respiration.</text>
</comment>